<dbReference type="EMBL" id="CP007511">
    <property type="protein sequence ID" value="AJE15387.1"/>
    <property type="molecule type" value="Genomic_DNA"/>
</dbReference>
<name>A0A8D3Y1P3_9GAMM</name>
<evidence type="ECO:0000313" key="4">
    <source>
        <dbReference type="Proteomes" id="UP000182276"/>
    </source>
</evidence>
<reference evidence="1 3" key="3">
    <citation type="journal article" name="Genome Announc.">
        <title>Complete Genome Sequence of Pseudomonas balearica DSM 6083T.</title>
        <authorList>
            <person name="Bennasar-Figueras A."/>
            <person name="Salva-Serra F."/>
            <person name="Jaen-Luchoro D."/>
            <person name="Segui C."/>
            <person name="Aliaga F."/>
            <person name="Busquets A."/>
            <person name="Gomila M."/>
            <person name="Moore E.R."/>
            <person name="Lalucat J."/>
        </authorList>
    </citation>
    <scope>NUCLEOTIDE SEQUENCE [LARGE SCALE GENOMIC DNA]</scope>
    <source>
        <strain evidence="3">DSM 6083</strain>
        <strain evidence="1">DSM6083</strain>
    </source>
</reference>
<proteinExistence type="predicted"/>
<evidence type="ECO:0000313" key="1">
    <source>
        <dbReference type="EMBL" id="AJE15387.1"/>
    </source>
</evidence>
<protein>
    <recommendedName>
        <fullName evidence="5">ATPase</fullName>
    </recommendedName>
</protein>
<dbReference type="EMBL" id="FNHO01000003">
    <property type="protein sequence ID" value="SDM28497.1"/>
    <property type="molecule type" value="Genomic_DNA"/>
</dbReference>
<reference evidence="3" key="1">
    <citation type="submission" date="2014-03" db="EMBL/GenBank/DDBJ databases">
        <title>Complete genome of Pseudomonas balearica DSM 6083T, a sewage water isolate from an enrichment with 2-methylnaphthalene.</title>
        <authorList>
            <person name="Salva-Serra F."/>
            <person name="Jaen-Luchoro D."/>
            <person name="Busquets A."/>
            <person name="Pena A."/>
            <person name="Gomila M."/>
            <person name="Bosch R."/>
            <person name="Nogales B."/>
            <person name="Garcia-Valdes E."/>
            <person name="Lalucat J."/>
            <person name="Bennasar A."/>
        </authorList>
    </citation>
    <scope>NUCLEOTIDE SEQUENCE [LARGE SCALE GENOMIC DNA]</scope>
    <source>
        <strain evidence="3">DSM 6083</strain>
    </source>
</reference>
<organism evidence="1 3">
    <name type="scientific">Stutzerimonas balearica DSM 6083</name>
    <dbReference type="NCBI Taxonomy" id="1123016"/>
    <lineage>
        <taxon>Bacteria</taxon>
        <taxon>Pseudomonadati</taxon>
        <taxon>Pseudomonadota</taxon>
        <taxon>Gammaproteobacteria</taxon>
        <taxon>Pseudomonadales</taxon>
        <taxon>Pseudomonadaceae</taxon>
        <taxon>Stutzerimonas</taxon>
    </lineage>
</organism>
<sequence length="151" mass="17802">MKIERFEDLIDWTRDAHAQLARCMSAGASKQAETRAKWLLLYLADHEKVLSETISKIEAHADGKALHTWIYDYLVREPMHLGQKCKAYHQMTVEEICADVFEMHNRILDLYRSLARRAEIDTARELARELLELEQHETMRLAQQVNRIHEM</sequence>
<dbReference type="GeneID" id="77260274"/>
<evidence type="ECO:0000313" key="2">
    <source>
        <dbReference type="EMBL" id="SDM28497.1"/>
    </source>
</evidence>
<reference evidence="2 4" key="2">
    <citation type="submission" date="2016-10" db="EMBL/GenBank/DDBJ databases">
        <authorList>
            <person name="Varghese N."/>
            <person name="Submissions S."/>
        </authorList>
    </citation>
    <scope>NUCLEOTIDE SEQUENCE [LARGE SCALE GENOMIC DNA]</scope>
    <source>
        <strain evidence="2 4">DSM 6083</strain>
    </source>
</reference>
<dbReference type="Proteomes" id="UP000182276">
    <property type="component" value="Unassembled WGS sequence"/>
</dbReference>
<evidence type="ECO:0000313" key="3">
    <source>
        <dbReference type="Proteomes" id="UP000031271"/>
    </source>
</evidence>
<dbReference type="Proteomes" id="UP000031271">
    <property type="component" value="Chromosome"/>
</dbReference>
<dbReference type="RefSeq" id="WP_043220284.1">
    <property type="nucleotide sequence ID" value="NZ_CP007511.1"/>
</dbReference>
<dbReference type="AlphaFoldDB" id="A0A8D3Y1P3"/>
<evidence type="ECO:0008006" key="5">
    <source>
        <dbReference type="Google" id="ProtNLM"/>
    </source>
</evidence>
<accession>A0A8D3Y1P3</accession>
<gene>
    <name evidence="1" type="ORF">CL52_10140</name>
    <name evidence="2" type="ORF">SAMN05660875_103458</name>
</gene>
<keyword evidence="4" id="KW-1185">Reference proteome</keyword>
<dbReference type="KEGG" id="pbm:CL52_10140"/>